<comment type="caution">
    <text evidence="1">The sequence shown here is derived from an EMBL/GenBank/DDBJ whole genome shotgun (WGS) entry which is preliminary data.</text>
</comment>
<protein>
    <submittedName>
        <fullName evidence="1">Uncharacterized protein</fullName>
    </submittedName>
</protein>
<name>A0A840G6T5_RHOTE</name>
<dbReference type="AlphaFoldDB" id="A0A840G6T5"/>
<reference evidence="1 2" key="1">
    <citation type="submission" date="2020-08" db="EMBL/GenBank/DDBJ databases">
        <title>Genome sequencing of Purple Non-Sulfur Bacteria from various extreme environments.</title>
        <authorList>
            <person name="Mayer M."/>
        </authorList>
    </citation>
    <scope>NUCLEOTIDE SEQUENCE [LARGE SCALE GENOMIC DNA]</scope>
    <source>
        <strain evidence="1 2">2761</strain>
    </source>
</reference>
<dbReference type="OrthoDB" id="7064824at2"/>
<evidence type="ECO:0000313" key="1">
    <source>
        <dbReference type="EMBL" id="MBB4248073.1"/>
    </source>
</evidence>
<gene>
    <name evidence="1" type="ORF">GGD90_002464</name>
</gene>
<evidence type="ECO:0000313" key="2">
    <source>
        <dbReference type="Proteomes" id="UP000587070"/>
    </source>
</evidence>
<organism evidence="1 2">
    <name type="scientific">Rhodocyclus tenuis</name>
    <name type="common">Rhodospirillum tenue</name>
    <dbReference type="NCBI Taxonomy" id="1066"/>
    <lineage>
        <taxon>Bacteria</taxon>
        <taxon>Pseudomonadati</taxon>
        <taxon>Pseudomonadota</taxon>
        <taxon>Betaproteobacteria</taxon>
        <taxon>Rhodocyclales</taxon>
        <taxon>Rhodocyclaceae</taxon>
        <taxon>Rhodocyclus</taxon>
    </lineage>
</organism>
<dbReference type="RefSeq" id="WP_153117315.1">
    <property type="nucleotide sequence ID" value="NZ_JACIGE010000009.1"/>
</dbReference>
<dbReference type="EMBL" id="JACIGE010000009">
    <property type="protein sequence ID" value="MBB4248073.1"/>
    <property type="molecule type" value="Genomic_DNA"/>
</dbReference>
<proteinExistence type="predicted"/>
<accession>A0A840G6T5</accession>
<dbReference type="Proteomes" id="UP000587070">
    <property type="component" value="Unassembled WGS sequence"/>
</dbReference>
<keyword evidence="2" id="KW-1185">Reference proteome</keyword>
<sequence length="393" mass="44985">MRKLVRSLKEHQLSKAFTRDDWSIATRSAFTPYFRRQQQLSKNIDSFHIELRNLARIALFPEYTYLLSWCLRLHRRVLRIDRQGAYENLLKYFANMQTSDDRWLNMFETSVPLEADAAIHDKIYQLFSTIDGVAEGCFKPQLQILFSFAQRCSGNPWPNDVTKMDFGALVAEFPGSLRSQASALLTDPELSININQWRNIAAHKTFQLVGPRTIEIKYGKGTAHVRRLGLHRLRKVWHWLLRIHTATRLANTITYIEHMPELHALGIPTINRRLSATLLHIAHGLSTVGFESVAWKCVKRDGVLVVRDRQGRPARHALIHASQMLDQLSVGILLDPSTRNALDRAGISLVLKDGTPYGTALVPVQVADAFTLRKIDLADYMDNIQWVIEKSQN</sequence>